<evidence type="ECO:0000313" key="7">
    <source>
        <dbReference type="Proteomes" id="UP000484381"/>
    </source>
</evidence>
<dbReference type="SUPFAM" id="SSF103473">
    <property type="entry name" value="MFS general substrate transporter"/>
    <property type="match status" value="1"/>
</dbReference>
<feature type="domain" description="Major facilitator superfamily (MFS) profile" evidence="5">
    <location>
        <begin position="1"/>
        <end position="64"/>
    </location>
</feature>
<dbReference type="RefSeq" id="WP_152767167.1">
    <property type="nucleotide sequence ID" value="NZ_WHNP01000069.1"/>
</dbReference>
<organism evidence="6 7">
    <name type="scientific">Paraburkholderia franconis</name>
    <dbReference type="NCBI Taxonomy" id="2654983"/>
    <lineage>
        <taxon>Bacteria</taxon>
        <taxon>Pseudomonadati</taxon>
        <taxon>Pseudomonadota</taxon>
        <taxon>Betaproteobacteria</taxon>
        <taxon>Burkholderiales</taxon>
        <taxon>Burkholderiaceae</taxon>
        <taxon>Paraburkholderia</taxon>
    </lineage>
</organism>
<keyword evidence="2 4" id="KW-1133">Transmembrane helix</keyword>
<keyword evidence="3 4" id="KW-0472">Membrane</keyword>
<name>A0A7X1TKD7_9BURK</name>
<dbReference type="GO" id="GO:0022857">
    <property type="term" value="F:transmembrane transporter activity"/>
    <property type="evidence" value="ECO:0007669"/>
    <property type="project" value="InterPro"/>
</dbReference>
<evidence type="ECO:0000313" key="6">
    <source>
        <dbReference type="EMBL" id="MPW22530.1"/>
    </source>
</evidence>
<keyword evidence="7" id="KW-1185">Reference proteome</keyword>
<dbReference type="InterPro" id="IPR036259">
    <property type="entry name" value="MFS_trans_sf"/>
</dbReference>
<feature type="transmembrane region" description="Helical" evidence="4">
    <location>
        <begin position="12"/>
        <end position="33"/>
    </location>
</feature>
<protein>
    <recommendedName>
        <fullName evidence="5">Major facilitator superfamily (MFS) profile domain-containing protein</fullName>
    </recommendedName>
</protein>
<dbReference type="PROSITE" id="PS50850">
    <property type="entry name" value="MFS"/>
    <property type="match status" value="1"/>
</dbReference>
<sequence length="67" mass="7072">MFPTDIRSFGTGIAAGLGRAGAIVGIVMFPIMMRAGGLKWAMRMFCADAAIAAMVVFGRETKSAMLE</sequence>
<dbReference type="Gene3D" id="1.20.1250.20">
    <property type="entry name" value="MFS general substrate transporter like domains"/>
    <property type="match status" value="1"/>
</dbReference>
<evidence type="ECO:0000256" key="1">
    <source>
        <dbReference type="ARBA" id="ARBA00022692"/>
    </source>
</evidence>
<reference evidence="6 7" key="1">
    <citation type="submission" date="2019-10" db="EMBL/GenBank/DDBJ databases">
        <title>Paraburkholderia sp. isolated from nodules of Mimosa pudica from Brazilian Atlantic Forest soils.</title>
        <authorList>
            <person name="Paulitsch F."/>
            <person name="Hungria M."/>
            <person name="Dall'Agnol R."/>
        </authorList>
    </citation>
    <scope>NUCLEOTIDE SEQUENCE [LARGE SCALE GENOMIC DNA]</scope>
    <source>
        <strain evidence="6 7">CNPSo 3157</strain>
    </source>
</reference>
<dbReference type="Proteomes" id="UP000484381">
    <property type="component" value="Unassembled WGS sequence"/>
</dbReference>
<dbReference type="EMBL" id="WHNP01000069">
    <property type="protein sequence ID" value="MPW22530.1"/>
    <property type="molecule type" value="Genomic_DNA"/>
</dbReference>
<accession>A0A7X1TKD7</accession>
<evidence type="ECO:0000256" key="4">
    <source>
        <dbReference type="SAM" id="Phobius"/>
    </source>
</evidence>
<comment type="caution">
    <text evidence="6">The sequence shown here is derived from an EMBL/GenBank/DDBJ whole genome shotgun (WGS) entry which is preliminary data.</text>
</comment>
<dbReference type="AlphaFoldDB" id="A0A7X1TKD7"/>
<evidence type="ECO:0000256" key="3">
    <source>
        <dbReference type="ARBA" id="ARBA00023136"/>
    </source>
</evidence>
<evidence type="ECO:0000259" key="5">
    <source>
        <dbReference type="PROSITE" id="PS50850"/>
    </source>
</evidence>
<gene>
    <name evidence="6" type="ORF">GCT13_38370</name>
</gene>
<dbReference type="InterPro" id="IPR020846">
    <property type="entry name" value="MFS_dom"/>
</dbReference>
<keyword evidence="1 4" id="KW-0812">Transmembrane</keyword>
<evidence type="ECO:0000256" key="2">
    <source>
        <dbReference type="ARBA" id="ARBA00022989"/>
    </source>
</evidence>
<proteinExistence type="predicted"/>